<sequence length="329" mass="37535">MRKITFYILTLLAFVACNKDADSSDKPFEQVFDNTQFVGEWVSVNGSKTLYTNILLHNSLKLDYFLYKNETGEKSIYQEDHGSWSWYQNRQIMGFSLMNNTVPFHQILELTTGKMLLRNTATNAKDAYYRVVETINLEAGQTAAIQYLQSHSGLSLSSSNETVATVSADGTINGLQGGTAFISLEGGEELCFVKVNVNSRVDRYATETHLTIDEIVDKYGEPDLTGSLGGIKYGYLYNVSNPDSELKLVQYDFDLLTNEIILIHTAYKSEDIFYADIEYMEEHLFLQESSSGLYFGKKEKLWDNEFIITPFISKGTMYVNYQNRDYNQY</sequence>
<dbReference type="AlphaFoldDB" id="A0A9D5SAN5"/>
<proteinExistence type="predicted"/>
<evidence type="ECO:0008006" key="3">
    <source>
        <dbReference type="Google" id="ProtNLM"/>
    </source>
</evidence>
<dbReference type="EMBL" id="SUYC01000002">
    <property type="protein sequence ID" value="MBE6269810.1"/>
    <property type="molecule type" value="Genomic_DNA"/>
</dbReference>
<dbReference type="PROSITE" id="PS51257">
    <property type="entry name" value="PROKAR_LIPOPROTEIN"/>
    <property type="match status" value="1"/>
</dbReference>
<dbReference type="Proteomes" id="UP000806522">
    <property type="component" value="Unassembled WGS sequence"/>
</dbReference>
<dbReference type="Gene3D" id="2.60.40.1080">
    <property type="match status" value="1"/>
</dbReference>
<evidence type="ECO:0000313" key="2">
    <source>
        <dbReference type="Proteomes" id="UP000806522"/>
    </source>
</evidence>
<protein>
    <recommendedName>
        <fullName evidence="3">BIG2 domain-containing protein</fullName>
    </recommendedName>
</protein>
<comment type="caution">
    <text evidence="1">The sequence shown here is derived from an EMBL/GenBank/DDBJ whole genome shotgun (WGS) entry which is preliminary data.</text>
</comment>
<accession>A0A9D5SAN5</accession>
<organism evidence="1 2">
    <name type="scientific">Xylanibacter ruminicola</name>
    <name type="common">Prevotella ruminicola</name>
    <dbReference type="NCBI Taxonomy" id="839"/>
    <lineage>
        <taxon>Bacteria</taxon>
        <taxon>Pseudomonadati</taxon>
        <taxon>Bacteroidota</taxon>
        <taxon>Bacteroidia</taxon>
        <taxon>Bacteroidales</taxon>
        <taxon>Prevotellaceae</taxon>
        <taxon>Xylanibacter</taxon>
    </lineage>
</organism>
<dbReference type="InterPro" id="IPR008964">
    <property type="entry name" value="Invasin/intimin_cell_adhesion"/>
</dbReference>
<evidence type="ECO:0000313" key="1">
    <source>
        <dbReference type="EMBL" id="MBE6269810.1"/>
    </source>
</evidence>
<dbReference type="SUPFAM" id="SSF49373">
    <property type="entry name" value="Invasin/intimin cell-adhesion fragments"/>
    <property type="match status" value="1"/>
</dbReference>
<gene>
    <name evidence="1" type="ORF">E7101_02530</name>
</gene>
<reference evidence="1" key="1">
    <citation type="submission" date="2019-04" db="EMBL/GenBank/DDBJ databases">
        <title>Evolution of Biomass-Degrading Anaerobic Consortia Revealed by Metagenomics.</title>
        <authorList>
            <person name="Peng X."/>
        </authorList>
    </citation>
    <scope>NUCLEOTIDE SEQUENCE</scope>
    <source>
        <strain evidence="1">SIG140</strain>
    </source>
</reference>
<name>A0A9D5SAN5_XYLRU</name>